<dbReference type="Proteomes" id="UP000501374">
    <property type="component" value="Chromosome"/>
</dbReference>
<proteinExistence type="predicted"/>
<gene>
    <name evidence="4" type="ORF">EVG22_06565</name>
</gene>
<evidence type="ECO:0000313" key="4">
    <source>
        <dbReference type="EMBL" id="QIW18145.1"/>
    </source>
</evidence>
<evidence type="ECO:0000256" key="2">
    <source>
        <dbReference type="ARBA" id="ARBA00023315"/>
    </source>
</evidence>
<sequence length="181" mass="21385">MERNTVKEYTIRTAIEEESDSIITLLREVAEWLQHKEVDQWQYLLGGEATAEILEGIREKYTYVVVKENEIVGTVTASPKQNDWDEHIFGKEEVSNSLYIHRFAVKRKYKGNRIGEWILQWVDENVQHEKEFLKLDCVGDNRTLNDFYKKNGFEYVGSTDGLSKFQKKRGQVNESNYYRFS</sequence>
<feature type="domain" description="N-acetyltransferase" evidence="3">
    <location>
        <begin position="9"/>
        <end position="181"/>
    </location>
</feature>
<organism evidence="4 5">
    <name type="scientific">Bacillus thuringiensis serovar andalousiensis</name>
    <dbReference type="NCBI Taxonomy" id="257985"/>
    <lineage>
        <taxon>Bacteria</taxon>
        <taxon>Bacillati</taxon>
        <taxon>Bacillota</taxon>
        <taxon>Bacilli</taxon>
        <taxon>Bacillales</taxon>
        <taxon>Bacillaceae</taxon>
        <taxon>Bacillus</taxon>
        <taxon>Bacillus cereus group</taxon>
    </lineage>
</organism>
<dbReference type="PROSITE" id="PS51186">
    <property type="entry name" value="GNAT"/>
    <property type="match status" value="1"/>
</dbReference>
<dbReference type="Gene3D" id="3.40.630.30">
    <property type="match status" value="1"/>
</dbReference>
<dbReference type="EMBL" id="CP035727">
    <property type="protein sequence ID" value="QIW18145.1"/>
    <property type="molecule type" value="Genomic_DNA"/>
</dbReference>
<dbReference type="SUPFAM" id="SSF55729">
    <property type="entry name" value="Acyl-CoA N-acyltransferases (Nat)"/>
    <property type="match status" value="1"/>
</dbReference>
<dbReference type="GO" id="GO:0008080">
    <property type="term" value="F:N-acetyltransferase activity"/>
    <property type="evidence" value="ECO:0007669"/>
    <property type="project" value="TreeGrafter"/>
</dbReference>
<dbReference type="RefSeq" id="WP_172553118.1">
    <property type="nucleotide sequence ID" value="NZ_CP035727.2"/>
</dbReference>
<dbReference type="InterPro" id="IPR000182">
    <property type="entry name" value="GNAT_dom"/>
</dbReference>
<dbReference type="AlphaFoldDB" id="A0A6H0TCN6"/>
<dbReference type="InterPro" id="IPR051016">
    <property type="entry name" value="Diverse_Substrate_AcTransf"/>
</dbReference>
<evidence type="ECO:0000259" key="3">
    <source>
        <dbReference type="PROSITE" id="PS51186"/>
    </source>
</evidence>
<evidence type="ECO:0000256" key="1">
    <source>
        <dbReference type="ARBA" id="ARBA00022679"/>
    </source>
</evidence>
<evidence type="ECO:0000313" key="5">
    <source>
        <dbReference type="Proteomes" id="UP000501374"/>
    </source>
</evidence>
<dbReference type="CDD" id="cd04301">
    <property type="entry name" value="NAT_SF"/>
    <property type="match status" value="1"/>
</dbReference>
<dbReference type="PANTHER" id="PTHR10545">
    <property type="entry name" value="DIAMINE N-ACETYLTRANSFERASE"/>
    <property type="match status" value="1"/>
</dbReference>
<keyword evidence="2" id="KW-0012">Acyltransferase</keyword>
<protein>
    <submittedName>
        <fullName evidence="4">GNAT family N-acetyltransferase</fullName>
    </submittedName>
</protein>
<keyword evidence="1 4" id="KW-0808">Transferase</keyword>
<name>A0A6H0TCN6_BACTU</name>
<reference evidence="5" key="1">
    <citation type="submission" date="2019-02" db="EMBL/GenBank/DDBJ databases">
        <title>Structural and Functional analysis of Lanthipeptide from Bacillus thuringiensis serovar andalousiensis B23193.</title>
        <authorList>
            <person name="Andreeva J.V."/>
            <person name="Grigoreva A."/>
        </authorList>
    </citation>
    <scope>NUCLEOTIDE SEQUENCE [LARGE SCALE GENOMIC DNA]</scope>
    <source>
        <strain evidence="5">B23193</strain>
    </source>
</reference>
<dbReference type="InterPro" id="IPR016181">
    <property type="entry name" value="Acyl_CoA_acyltransferase"/>
</dbReference>
<dbReference type="Pfam" id="PF00583">
    <property type="entry name" value="Acetyltransf_1"/>
    <property type="match status" value="1"/>
</dbReference>
<dbReference type="PANTHER" id="PTHR10545:SF29">
    <property type="entry name" value="GH14572P-RELATED"/>
    <property type="match status" value="1"/>
</dbReference>
<accession>A0A6H0TCN6</accession>